<evidence type="ECO:0000313" key="3">
    <source>
        <dbReference type="EMBL" id="QLG86889.1"/>
    </source>
</evidence>
<organism evidence="3 4">
    <name type="scientific">Chitinibacter bivalviorum</name>
    <dbReference type="NCBI Taxonomy" id="2739434"/>
    <lineage>
        <taxon>Bacteria</taxon>
        <taxon>Pseudomonadati</taxon>
        <taxon>Pseudomonadota</taxon>
        <taxon>Betaproteobacteria</taxon>
        <taxon>Neisseriales</taxon>
        <taxon>Chitinibacteraceae</taxon>
        <taxon>Chitinibacter</taxon>
    </lineage>
</organism>
<dbReference type="PANTHER" id="PTHR38599">
    <property type="entry name" value="CUPIN DOMAIN PROTEIN (AFU_ORTHOLOGUE AFUA_3G13620)"/>
    <property type="match status" value="1"/>
</dbReference>
<gene>
    <name evidence="3" type="ORF">HQ393_00780</name>
</gene>
<protein>
    <submittedName>
        <fullName evidence="3">Cupin domain-containing protein</fullName>
    </submittedName>
</protein>
<keyword evidence="1" id="KW-0732">Signal</keyword>
<dbReference type="InterPro" id="IPR013096">
    <property type="entry name" value="Cupin_2"/>
</dbReference>
<keyword evidence="4" id="KW-1185">Reference proteome</keyword>
<dbReference type="CDD" id="cd02236">
    <property type="entry name" value="cupin_CV2614-like"/>
    <property type="match status" value="1"/>
</dbReference>
<dbReference type="KEGG" id="chiz:HQ393_00780"/>
<proteinExistence type="predicted"/>
<evidence type="ECO:0000256" key="1">
    <source>
        <dbReference type="SAM" id="SignalP"/>
    </source>
</evidence>
<evidence type="ECO:0000259" key="2">
    <source>
        <dbReference type="Pfam" id="PF07883"/>
    </source>
</evidence>
<accession>A0A7H9BE46</accession>
<reference evidence="3 4" key="1">
    <citation type="submission" date="2020-07" db="EMBL/GenBank/DDBJ databases">
        <title>Complete genome sequence of Chitinibacter sp. 2T18.</title>
        <authorList>
            <person name="Bae J.-W."/>
            <person name="Choi J.-W."/>
        </authorList>
    </citation>
    <scope>NUCLEOTIDE SEQUENCE [LARGE SCALE GENOMIC DNA]</scope>
    <source>
        <strain evidence="3 4">2T18</strain>
    </source>
</reference>
<feature type="chain" id="PRO_5029016242" evidence="1">
    <location>
        <begin position="31"/>
        <end position="154"/>
    </location>
</feature>
<dbReference type="SUPFAM" id="SSF51182">
    <property type="entry name" value="RmlC-like cupins"/>
    <property type="match status" value="1"/>
</dbReference>
<dbReference type="Gene3D" id="2.60.120.10">
    <property type="entry name" value="Jelly Rolls"/>
    <property type="match status" value="1"/>
</dbReference>
<dbReference type="PANTHER" id="PTHR38599:SF1">
    <property type="entry name" value="CUPIN DOMAIN PROTEIN (AFU_ORTHOLOGUE AFUA_3G13620)"/>
    <property type="match status" value="1"/>
</dbReference>
<dbReference type="Proteomes" id="UP000509597">
    <property type="component" value="Chromosome"/>
</dbReference>
<dbReference type="InterPro" id="IPR011051">
    <property type="entry name" value="RmlC_Cupin_sf"/>
</dbReference>
<sequence length="154" mass="16590">MNVGRNEWRAGVLKQLLILSAVCLGLNAQAEESKEVYKKEVTATVVFKTGTTANGQPILYPTTDAPEATMLHVEIPAGKETGWHKHPVPGYAYVLNGQLTVQLKDGSSNTFRAGQGFAEVENTLHNGKNEGTEPVKLVVVFTGIVGQPFTVKAQ</sequence>
<name>A0A7H9BE46_9NEIS</name>
<dbReference type="EMBL" id="CP058627">
    <property type="protein sequence ID" value="QLG86889.1"/>
    <property type="molecule type" value="Genomic_DNA"/>
</dbReference>
<feature type="signal peptide" evidence="1">
    <location>
        <begin position="1"/>
        <end position="30"/>
    </location>
</feature>
<dbReference type="AlphaFoldDB" id="A0A7H9BE46"/>
<evidence type="ECO:0000313" key="4">
    <source>
        <dbReference type="Proteomes" id="UP000509597"/>
    </source>
</evidence>
<dbReference type="InterPro" id="IPR014710">
    <property type="entry name" value="RmlC-like_jellyroll"/>
</dbReference>
<feature type="domain" description="Cupin type-2" evidence="2">
    <location>
        <begin position="72"/>
        <end position="141"/>
    </location>
</feature>
<dbReference type="Pfam" id="PF07883">
    <property type="entry name" value="Cupin_2"/>
    <property type="match status" value="1"/>
</dbReference>